<dbReference type="Proteomes" id="UP000286715">
    <property type="component" value="Unassembled WGS sequence"/>
</dbReference>
<dbReference type="GO" id="GO:0046872">
    <property type="term" value="F:metal ion binding"/>
    <property type="evidence" value="ECO:0007669"/>
    <property type="project" value="UniProtKB-UniRule"/>
</dbReference>
<dbReference type="OrthoDB" id="9803119at2"/>
<sequence length="300" mass="33806">MIKKTLFFTQPAYLHISNRQLIIDLKNQGTTHQVPVEDIGFVILENQQITVTQSVIASLIDNNACILCCDEKHMPSGLLMPLAQNNTFTEKVRYQLEASEPLKKNLWKQTVVSKIRNQAALLTSIGIDSTPMHRWASEVTSGDKGNVEAKAASYYWEKYFEYLKTKANRHRNGPPPNNLLNYGYAILRAVVARSLSASGCLLMVGIYHRNKYNPFCLADDVMEPYRPFVDQVVLNIVSQLREIPEQLTTALKKELLVIPTLDTLIDGQKSPLMIATQRTSASLVACFGGESRKMLYPEML</sequence>
<keyword evidence="4 10" id="KW-0378">Hydrolase</keyword>
<dbReference type="InterPro" id="IPR019855">
    <property type="entry name" value="CRISPR-assoc_Cas1_NMENI"/>
</dbReference>
<feature type="binding site" evidence="10">
    <location>
        <position position="148"/>
    </location>
    <ligand>
        <name>Mn(2+)</name>
        <dbReference type="ChEBI" id="CHEBI:29035"/>
    </ligand>
</feature>
<feature type="binding site" evidence="10">
    <location>
        <position position="208"/>
    </location>
    <ligand>
        <name>Mn(2+)</name>
        <dbReference type="ChEBI" id="CHEBI:29035"/>
    </ligand>
</feature>
<evidence type="ECO:0000256" key="7">
    <source>
        <dbReference type="ARBA" id="ARBA00023125"/>
    </source>
</evidence>
<organism evidence="11 12">
    <name type="scientific">Thermaurantimonas aggregans</name>
    <dbReference type="NCBI Taxonomy" id="2173829"/>
    <lineage>
        <taxon>Bacteria</taxon>
        <taxon>Pseudomonadati</taxon>
        <taxon>Bacteroidota</taxon>
        <taxon>Flavobacteriia</taxon>
        <taxon>Flavobacteriales</taxon>
        <taxon>Schleiferiaceae</taxon>
        <taxon>Thermaurantimonas</taxon>
    </lineage>
</organism>
<dbReference type="NCBIfam" id="TIGR00287">
    <property type="entry name" value="cas1"/>
    <property type="match status" value="1"/>
</dbReference>
<dbReference type="InterPro" id="IPR042206">
    <property type="entry name" value="CRISPR-assoc_Cas1_C"/>
</dbReference>
<evidence type="ECO:0000256" key="6">
    <source>
        <dbReference type="ARBA" id="ARBA00023118"/>
    </source>
</evidence>
<comment type="cofactor">
    <cofactor evidence="10">
        <name>Mg(2+)</name>
        <dbReference type="ChEBI" id="CHEBI:18420"/>
    </cofactor>
    <cofactor evidence="10">
        <name>Mn(2+)</name>
        <dbReference type="ChEBI" id="CHEBI:29035"/>
    </cofactor>
</comment>
<dbReference type="InterPro" id="IPR050646">
    <property type="entry name" value="Cas1"/>
</dbReference>
<evidence type="ECO:0000256" key="2">
    <source>
        <dbReference type="ARBA" id="ARBA00022723"/>
    </source>
</evidence>
<keyword evidence="5 10" id="KW-0460">Magnesium</keyword>
<dbReference type="Gene3D" id="3.100.10.20">
    <property type="entry name" value="CRISPR-associated endonuclease Cas1, N-terminal domain"/>
    <property type="match status" value="1"/>
</dbReference>
<dbReference type="GO" id="GO:0004520">
    <property type="term" value="F:DNA endonuclease activity"/>
    <property type="evidence" value="ECO:0007669"/>
    <property type="project" value="InterPro"/>
</dbReference>
<protein>
    <recommendedName>
        <fullName evidence="10">CRISPR-associated endonuclease Cas1</fullName>
        <ecNumber evidence="10">3.1.-.-</ecNumber>
    </recommendedName>
</protein>
<dbReference type="GO" id="GO:0016787">
    <property type="term" value="F:hydrolase activity"/>
    <property type="evidence" value="ECO:0007669"/>
    <property type="project" value="UniProtKB-KW"/>
</dbReference>
<dbReference type="EC" id="3.1.-.-" evidence="10"/>
<accession>A0A401XMD2</accession>
<reference evidence="11 12" key="1">
    <citation type="submission" date="2018-11" db="EMBL/GenBank/DDBJ databases">
        <title>Schleiferia aggregans sp. nov., a moderately thermophilic heterotrophic bacterium isolated from microbial mats at a terrestrial hot spring.</title>
        <authorList>
            <person name="Iino T."/>
            <person name="Ohkuma M."/>
            <person name="Haruta S."/>
        </authorList>
    </citation>
    <scope>NUCLEOTIDE SEQUENCE [LARGE SCALE GENOMIC DNA]</scope>
    <source>
        <strain evidence="11 12">LA</strain>
    </source>
</reference>
<dbReference type="GO" id="GO:0051607">
    <property type="term" value="P:defense response to virus"/>
    <property type="evidence" value="ECO:0007669"/>
    <property type="project" value="UniProtKB-UniRule"/>
</dbReference>
<evidence type="ECO:0000256" key="9">
    <source>
        <dbReference type="ARBA" id="ARBA00038592"/>
    </source>
</evidence>
<comment type="caution">
    <text evidence="11">The sequence shown here is derived from an EMBL/GenBank/DDBJ whole genome shotgun (WGS) entry which is preliminary data.</text>
</comment>
<dbReference type="AlphaFoldDB" id="A0A401XMD2"/>
<evidence type="ECO:0000313" key="11">
    <source>
        <dbReference type="EMBL" id="GCD78179.1"/>
    </source>
</evidence>
<evidence type="ECO:0000256" key="10">
    <source>
        <dbReference type="HAMAP-Rule" id="MF_01470"/>
    </source>
</evidence>
<comment type="similarity">
    <text evidence="10">Belongs to the CRISPR-associated endonuclease Cas1 family.</text>
</comment>
<dbReference type="PANTHER" id="PTHR34353:SF2">
    <property type="entry name" value="CRISPR-ASSOCIATED ENDONUCLEASE CAS1 1"/>
    <property type="match status" value="1"/>
</dbReference>
<dbReference type="NCBIfam" id="TIGR03639">
    <property type="entry name" value="cas1_NMENI"/>
    <property type="match status" value="1"/>
</dbReference>
<evidence type="ECO:0000256" key="5">
    <source>
        <dbReference type="ARBA" id="ARBA00022842"/>
    </source>
</evidence>
<dbReference type="InterPro" id="IPR002729">
    <property type="entry name" value="CRISPR-assoc_Cas1"/>
</dbReference>
<keyword evidence="1 10" id="KW-0540">Nuclease</keyword>
<feature type="binding site" evidence="10">
    <location>
        <position position="223"/>
    </location>
    <ligand>
        <name>Mn(2+)</name>
        <dbReference type="ChEBI" id="CHEBI:29035"/>
    </ligand>
</feature>
<dbReference type="RefSeq" id="WP_124398242.1">
    <property type="nucleotide sequence ID" value="NZ_BHZE01000017.1"/>
</dbReference>
<comment type="subunit">
    <text evidence="9 10">Homodimer, forms a heterotetramer with a Cas2 homodimer.</text>
</comment>
<dbReference type="GO" id="GO:0043571">
    <property type="term" value="P:maintenance of CRISPR repeat elements"/>
    <property type="evidence" value="ECO:0007669"/>
    <property type="project" value="UniProtKB-UniRule"/>
</dbReference>
<dbReference type="InterPro" id="IPR042211">
    <property type="entry name" value="CRISPR-assoc_Cas1_N"/>
</dbReference>
<dbReference type="GO" id="GO:0003677">
    <property type="term" value="F:DNA binding"/>
    <property type="evidence" value="ECO:0007669"/>
    <property type="project" value="UniProtKB-KW"/>
</dbReference>
<keyword evidence="7 10" id="KW-0238">DNA-binding</keyword>
<proteinExistence type="inferred from homology"/>
<dbReference type="Gene3D" id="1.20.120.920">
    <property type="entry name" value="CRISPR-associated endonuclease Cas1, C-terminal domain"/>
    <property type="match status" value="1"/>
</dbReference>
<evidence type="ECO:0000313" key="12">
    <source>
        <dbReference type="Proteomes" id="UP000286715"/>
    </source>
</evidence>
<gene>
    <name evidence="11" type="primary">cas1_2</name>
    <name evidence="10" type="synonym">cas1</name>
    <name evidence="11" type="ORF">JCM31826_16610</name>
</gene>
<keyword evidence="8 10" id="KW-0464">Manganese</keyword>
<keyword evidence="6 10" id="KW-0051">Antiviral defense</keyword>
<dbReference type="EMBL" id="BHZE01000017">
    <property type="protein sequence ID" value="GCD78179.1"/>
    <property type="molecule type" value="Genomic_DNA"/>
</dbReference>
<evidence type="ECO:0000256" key="4">
    <source>
        <dbReference type="ARBA" id="ARBA00022801"/>
    </source>
</evidence>
<keyword evidence="2 10" id="KW-0479">Metal-binding</keyword>
<evidence type="ECO:0000256" key="8">
    <source>
        <dbReference type="ARBA" id="ARBA00023211"/>
    </source>
</evidence>
<evidence type="ECO:0000256" key="1">
    <source>
        <dbReference type="ARBA" id="ARBA00022722"/>
    </source>
</evidence>
<name>A0A401XMD2_9FLAO</name>
<evidence type="ECO:0000256" key="3">
    <source>
        <dbReference type="ARBA" id="ARBA00022759"/>
    </source>
</evidence>
<comment type="function">
    <text evidence="10">CRISPR (clustered regularly interspaced short palindromic repeat), is an adaptive immune system that provides protection against mobile genetic elements (viruses, transposable elements and conjugative plasmids). CRISPR clusters contain spacers, sequences complementary to antecedent mobile elements, and target invading nucleic acids. CRISPR clusters are transcribed and processed into CRISPR RNA (crRNA). Acts as a dsDNA endonuclease. Involved in the integration of spacer DNA into the CRISPR cassette.</text>
</comment>
<keyword evidence="3 10" id="KW-0255">Endonuclease</keyword>
<dbReference type="HAMAP" id="MF_01470">
    <property type="entry name" value="Cas1"/>
    <property type="match status" value="1"/>
</dbReference>
<dbReference type="PANTHER" id="PTHR34353">
    <property type="entry name" value="CRISPR-ASSOCIATED ENDONUCLEASE CAS1 1"/>
    <property type="match status" value="1"/>
</dbReference>
<dbReference type="Pfam" id="PF01867">
    <property type="entry name" value="Cas_Cas1"/>
    <property type="match status" value="1"/>
</dbReference>
<keyword evidence="12" id="KW-1185">Reference proteome</keyword>